<comment type="caution">
    <text evidence="1">The sequence shown here is derived from an EMBL/GenBank/DDBJ whole genome shotgun (WGS) entry which is preliminary data.</text>
</comment>
<keyword evidence="2" id="KW-1185">Reference proteome</keyword>
<dbReference type="AlphaFoldDB" id="B9XNQ6"/>
<dbReference type="STRING" id="320771.Cflav_PD1206"/>
<sequence length="94" mass="10418">MKATAKADAINDAIDRATNKPLVESSYFGGARNVNGGWGIFLRTVKRISTIPRRIMPYPEKVIGGREWPLIFGATSRMPMYAKTGRARINNGLH</sequence>
<dbReference type="Proteomes" id="UP000003688">
    <property type="component" value="Unassembled WGS sequence"/>
</dbReference>
<gene>
    <name evidence="1" type="ORF">Cflav_PD1206</name>
</gene>
<protein>
    <submittedName>
        <fullName evidence="1">Uncharacterized protein</fullName>
    </submittedName>
</protein>
<name>B9XNQ6_PEDPL</name>
<organism evidence="1 2">
    <name type="scientific">Pedosphaera parvula (strain Ellin514)</name>
    <dbReference type="NCBI Taxonomy" id="320771"/>
    <lineage>
        <taxon>Bacteria</taxon>
        <taxon>Pseudomonadati</taxon>
        <taxon>Verrucomicrobiota</taxon>
        <taxon>Pedosphaerae</taxon>
        <taxon>Pedosphaerales</taxon>
        <taxon>Pedosphaeraceae</taxon>
        <taxon>Pedosphaera</taxon>
    </lineage>
</organism>
<reference evidence="1 2" key="1">
    <citation type="journal article" date="2011" name="J. Bacteriol.">
        <title>Genome sequence of 'Pedosphaera parvula' Ellin514, an aerobic Verrucomicrobial isolate from pasture soil.</title>
        <authorList>
            <person name="Kant R."/>
            <person name="van Passel M.W."/>
            <person name="Sangwan P."/>
            <person name="Palva A."/>
            <person name="Lucas S."/>
            <person name="Copeland A."/>
            <person name="Lapidus A."/>
            <person name="Glavina Del Rio T."/>
            <person name="Dalin E."/>
            <person name="Tice H."/>
            <person name="Bruce D."/>
            <person name="Goodwin L."/>
            <person name="Pitluck S."/>
            <person name="Chertkov O."/>
            <person name="Larimer F.W."/>
            <person name="Land M.L."/>
            <person name="Hauser L."/>
            <person name="Brettin T.S."/>
            <person name="Detter J.C."/>
            <person name="Han S."/>
            <person name="de Vos W.M."/>
            <person name="Janssen P.H."/>
            <person name="Smidt H."/>
        </authorList>
    </citation>
    <scope>NUCLEOTIDE SEQUENCE [LARGE SCALE GENOMIC DNA]</scope>
    <source>
        <strain evidence="1 2">Ellin514</strain>
    </source>
</reference>
<evidence type="ECO:0000313" key="1">
    <source>
        <dbReference type="EMBL" id="EEF58479.1"/>
    </source>
</evidence>
<proteinExistence type="predicted"/>
<accession>B9XNQ6</accession>
<evidence type="ECO:0000313" key="2">
    <source>
        <dbReference type="Proteomes" id="UP000003688"/>
    </source>
</evidence>
<dbReference type="EMBL" id="ABOX02000042">
    <property type="protein sequence ID" value="EEF58479.1"/>
    <property type="molecule type" value="Genomic_DNA"/>
</dbReference>